<comment type="caution">
    <text evidence="1">The sequence shown here is derived from an EMBL/GenBank/DDBJ whole genome shotgun (WGS) entry which is preliminary data.</text>
</comment>
<dbReference type="RefSeq" id="WP_191314674.1">
    <property type="nucleotide sequence ID" value="NZ_BNAW01000033.1"/>
</dbReference>
<evidence type="ECO:0000313" key="1">
    <source>
        <dbReference type="EMBL" id="GHG31934.1"/>
    </source>
</evidence>
<dbReference type="Proteomes" id="UP000649955">
    <property type="component" value="Unassembled WGS sequence"/>
</dbReference>
<organism evidence="1 2">
    <name type="scientific">Amycolatopsis bullii</name>
    <dbReference type="NCBI Taxonomy" id="941987"/>
    <lineage>
        <taxon>Bacteria</taxon>
        <taxon>Bacillati</taxon>
        <taxon>Actinomycetota</taxon>
        <taxon>Actinomycetes</taxon>
        <taxon>Pseudonocardiales</taxon>
        <taxon>Pseudonocardiaceae</taxon>
        <taxon>Amycolatopsis</taxon>
    </lineage>
</organism>
<name>A0ABQ3KK78_9PSEU</name>
<accession>A0ABQ3KK78</accession>
<reference evidence="2" key="1">
    <citation type="journal article" date="2019" name="Int. J. Syst. Evol. Microbiol.">
        <title>The Global Catalogue of Microorganisms (GCM) 10K type strain sequencing project: providing services to taxonomists for standard genome sequencing and annotation.</title>
        <authorList>
            <consortium name="The Broad Institute Genomics Platform"/>
            <consortium name="The Broad Institute Genome Sequencing Center for Infectious Disease"/>
            <person name="Wu L."/>
            <person name="Ma J."/>
        </authorList>
    </citation>
    <scope>NUCLEOTIDE SEQUENCE [LARGE SCALE GENOMIC DNA]</scope>
    <source>
        <strain evidence="2">CGMCC 4.7680</strain>
    </source>
</reference>
<protein>
    <submittedName>
        <fullName evidence="1">Uncharacterized protein</fullName>
    </submittedName>
</protein>
<sequence length="99" mass="10737">MHRVAGWIFEGNLTKVVEYAAALVGYGWDELDDGALEAGVPETDADLPPSTWFAYPIAGTPELALRIARDRDAGILSVIIDGEMDDVLAARLETLLDLH</sequence>
<dbReference type="EMBL" id="BNAW01000033">
    <property type="protein sequence ID" value="GHG31934.1"/>
    <property type="molecule type" value="Genomic_DNA"/>
</dbReference>
<proteinExistence type="predicted"/>
<keyword evidence="2" id="KW-1185">Reference proteome</keyword>
<evidence type="ECO:0000313" key="2">
    <source>
        <dbReference type="Proteomes" id="UP000649955"/>
    </source>
</evidence>
<gene>
    <name evidence="1" type="ORF">GCM10017567_60100</name>
</gene>